<evidence type="ECO:0000256" key="3">
    <source>
        <dbReference type="ARBA" id="ARBA00012929"/>
    </source>
</evidence>
<evidence type="ECO:0000313" key="8">
    <source>
        <dbReference type="EMBL" id="AEP30633.1"/>
    </source>
</evidence>
<evidence type="ECO:0000313" key="9">
    <source>
        <dbReference type="Proteomes" id="UP000009282"/>
    </source>
</evidence>
<accession>G4QM62</accession>
<dbReference type="Proteomes" id="UP000009282">
    <property type="component" value="Chromosome"/>
</dbReference>
<dbReference type="InterPro" id="IPR005913">
    <property type="entry name" value="dTDP_dehydrorham_reduct"/>
</dbReference>
<sequence length="293" mass="32469">MIVIIGKNGQLAKKCIEILGDKQAIALGRSDIDITSDSAFAVLDEIKPSAIINASAYTAVDKAESEREQALSINQHAVARLNQYCEKNDIHFVHISTDYVFKGDKGSAYLPDDDYEPVNIYGETKMLGEKAILSSKHEKSCILRTSWVYSEFGGNFVASMLKFMEEKEQLGIICDQIGTPTSADTLARACILASQEQLRGVHHVTDEGVASWYDFAKAIQRIAYQQGLISKQIPIKPISTNEYPTPAKRPLYSVLSKQSLKTGLPTLTLPYWQEALASVLLTIQKTQHRTNVN</sequence>
<dbReference type="UniPathway" id="UPA00124"/>
<keyword evidence="6" id="KW-0521">NADP</keyword>
<keyword evidence="6" id="KW-0560">Oxidoreductase</keyword>
<dbReference type="HOGENOM" id="CLU_045518_1_2_6"/>
<dbReference type="EC" id="1.1.1.133" evidence="3 6"/>
<keyword evidence="9" id="KW-1185">Reference proteome</keyword>
<comment type="function">
    <text evidence="6">Catalyzes the reduction of dTDP-6-deoxy-L-lyxo-4-hexulose to yield dTDP-L-rhamnose.</text>
</comment>
<evidence type="ECO:0000256" key="2">
    <source>
        <dbReference type="ARBA" id="ARBA00010944"/>
    </source>
</evidence>
<dbReference type="eggNOG" id="COG1091">
    <property type="taxonomic scope" value="Bacteria"/>
</dbReference>
<dbReference type="AlphaFoldDB" id="G4QM62"/>
<comment type="cofactor">
    <cofactor evidence="6">
        <name>Mg(2+)</name>
        <dbReference type="ChEBI" id="CHEBI:18420"/>
    </cofactor>
    <text evidence="6">Binds 1 Mg(2+) ion per monomer.</text>
</comment>
<evidence type="ECO:0000256" key="5">
    <source>
        <dbReference type="ARBA" id="ARBA00048200"/>
    </source>
</evidence>
<evidence type="ECO:0000256" key="1">
    <source>
        <dbReference type="ARBA" id="ARBA00004781"/>
    </source>
</evidence>
<reference evidence="8 9" key="1">
    <citation type="journal article" date="2011" name="J. Bacteriol.">
        <title>Complete genome sequence of seawater bacterium Glaciecola nitratireducens FR1064T.</title>
        <authorList>
            <person name="Bian F."/>
            <person name="Qin Q.L."/>
            <person name="Xie B.B."/>
            <person name="Shu Y.L."/>
            <person name="Zhang X.Y."/>
            <person name="Yu Y."/>
            <person name="Chen B."/>
            <person name="Chen X.L."/>
            <person name="Zhou B.C."/>
            <person name="Zhang Y.Z."/>
        </authorList>
    </citation>
    <scope>NUCLEOTIDE SEQUENCE [LARGE SCALE GENOMIC DNA]</scope>
    <source>
        <strain evidence="9">JCM 12485 / KCTC 12276 / FR1064</strain>
    </source>
</reference>
<name>G4QM62_GLANF</name>
<dbReference type="RefSeq" id="WP_014109506.1">
    <property type="nucleotide sequence ID" value="NC_016041.1"/>
</dbReference>
<dbReference type="KEGG" id="gni:GNIT_2536"/>
<comment type="catalytic activity">
    <reaction evidence="5 6">
        <text>dTDP-beta-L-rhamnose + NADP(+) = dTDP-4-dehydro-beta-L-rhamnose + NADPH + H(+)</text>
        <dbReference type="Rhea" id="RHEA:21796"/>
        <dbReference type="ChEBI" id="CHEBI:15378"/>
        <dbReference type="ChEBI" id="CHEBI:57510"/>
        <dbReference type="ChEBI" id="CHEBI:57783"/>
        <dbReference type="ChEBI" id="CHEBI:58349"/>
        <dbReference type="ChEBI" id="CHEBI:62830"/>
        <dbReference type="EC" id="1.1.1.133"/>
    </reaction>
</comment>
<dbReference type="PANTHER" id="PTHR10491:SF4">
    <property type="entry name" value="METHIONINE ADENOSYLTRANSFERASE 2 SUBUNIT BETA"/>
    <property type="match status" value="1"/>
</dbReference>
<dbReference type="SUPFAM" id="SSF51735">
    <property type="entry name" value="NAD(P)-binding Rossmann-fold domains"/>
    <property type="match status" value="1"/>
</dbReference>
<dbReference type="STRING" id="1085623.GNIT_2536"/>
<dbReference type="EMBL" id="CP003060">
    <property type="protein sequence ID" value="AEP30633.1"/>
    <property type="molecule type" value="Genomic_DNA"/>
</dbReference>
<dbReference type="Gene3D" id="3.40.50.720">
    <property type="entry name" value="NAD(P)-binding Rossmann-like Domain"/>
    <property type="match status" value="1"/>
</dbReference>
<dbReference type="GO" id="GO:0019305">
    <property type="term" value="P:dTDP-rhamnose biosynthetic process"/>
    <property type="evidence" value="ECO:0007669"/>
    <property type="project" value="UniProtKB-UniPathway"/>
</dbReference>
<dbReference type="NCBIfam" id="TIGR01214">
    <property type="entry name" value="rmlD"/>
    <property type="match status" value="1"/>
</dbReference>
<dbReference type="GO" id="GO:0008831">
    <property type="term" value="F:dTDP-4-dehydrorhamnose reductase activity"/>
    <property type="evidence" value="ECO:0007669"/>
    <property type="project" value="UniProtKB-EC"/>
</dbReference>
<protein>
    <recommendedName>
        <fullName evidence="4 6">dTDP-4-dehydrorhamnose reductase</fullName>
        <ecNumber evidence="3 6">1.1.1.133</ecNumber>
    </recommendedName>
</protein>
<feature type="domain" description="RmlD-like substrate binding" evidence="7">
    <location>
        <begin position="2"/>
        <end position="281"/>
    </location>
</feature>
<dbReference type="UniPathway" id="UPA00281"/>
<dbReference type="Pfam" id="PF04321">
    <property type="entry name" value="RmlD_sub_bind"/>
    <property type="match status" value="1"/>
</dbReference>
<comment type="pathway">
    <text evidence="1 6">Carbohydrate biosynthesis; dTDP-L-rhamnose biosynthesis.</text>
</comment>
<evidence type="ECO:0000259" key="7">
    <source>
        <dbReference type="Pfam" id="PF04321"/>
    </source>
</evidence>
<dbReference type="PANTHER" id="PTHR10491">
    <property type="entry name" value="DTDP-4-DEHYDRORHAMNOSE REDUCTASE"/>
    <property type="match status" value="1"/>
</dbReference>
<dbReference type="GO" id="GO:0009243">
    <property type="term" value="P:O antigen biosynthetic process"/>
    <property type="evidence" value="ECO:0007669"/>
    <property type="project" value="UniProtKB-UniPathway"/>
</dbReference>
<evidence type="ECO:0000256" key="4">
    <source>
        <dbReference type="ARBA" id="ARBA00017099"/>
    </source>
</evidence>
<dbReference type="Gene3D" id="3.90.25.10">
    <property type="entry name" value="UDP-galactose 4-epimerase, domain 1"/>
    <property type="match status" value="1"/>
</dbReference>
<proteinExistence type="inferred from homology"/>
<dbReference type="InterPro" id="IPR029903">
    <property type="entry name" value="RmlD-like-bd"/>
</dbReference>
<gene>
    <name evidence="8" type="primary">rfbD</name>
    <name evidence="8" type="ordered locus">GNIT_2536</name>
</gene>
<comment type="similarity">
    <text evidence="2 6">Belongs to the dTDP-4-dehydrorhamnose reductase family.</text>
</comment>
<dbReference type="InterPro" id="IPR036291">
    <property type="entry name" value="NAD(P)-bd_dom_sf"/>
</dbReference>
<dbReference type="CDD" id="cd05254">
    <property type="entry name" value="dTDP_HR_like_SDR_e"/>
    <property type="match status" value="1"/>
</dbReference>
<organism evidence="8 9">
    <name type="scientific">Glaciecola nitratireducens (strain JCM 12485 / KCTC 12276 / FR1064)</name>
    <dbReference type="NCBI Taxonomy" id="1085623"/>
    <lineage>
        <taxon>Bacteria</taxon>
        <taxon>Pseudomonadati</taxon>
        <taxon>Pseudomonadota</taxon>
        <taxon>Gammaproteobacteria</taxon>
        <taxon>Alteromonadales</taxon>
        <taxon>Alteromonadaceae</taxon>
        <taxon>Brumicola</taxon>
    </lineage>
</organism>
<evidence type="ECO:0000256" key="6">
    <source>
        <dbReference type="RuleBase" id="RU364082"/>
    </source>
</evidence>
<dbReference type="GO" id="GO:0005829">
    <property type="term" value="C:cytosol"/>
    <property type="evidence" value="ECO:0007669"/>
    <property type="project" value="TreeGrafter"/>
</dbReference>